<dbReference type="Pfam" id="PF12796">
    <property type="entry name" value="Ank_2"/>
    <property type="match status" value="1"/>
</dbReference>
<dbReference type="RefSeq" id="XP_066697996.1">
    <property type="nucleotide sequence ID" value="XM_066845598.1"/>
</dbReference>
<dbReference type="PANTHER" id="PTHR24198">
    <property type="entry name" value="ANKYRIN REPEAT AND PROTEIN KINASE DOMAIN-CONTAINING PROTEIN"/>
    <property type="match status" value="1"/>
</dbReference>
<dbReference type="Gene3D" id="1.25.40.20">
    <property type="entry name" value="Ankyrin repeat-containing domain"/>
    <property type="match status" value="1"/>
</dbReference>
<evidence type="ECO:0000256" key="2">
    <source>
        <dbReference type="ARBA" id="ARBA00023043"/>
    </source>
</evidence>
<keyword evidence="1" id="KW-0677">Repeat</keyword>
<dbReference type="InterPro" id="IPR036770">
    <property type="entry name" value="Ankyrin_rpt-contain_sf"/>
</dbReference>
<sequence length="397" mass="44641">MQLLELPLDVFKNIVLFMVQDQRLHTFANEVLDAVISTRAIEEIAESPDSLNRIERHYTVIARYLHHRVRTDGPDTHPWIGTIRETCNLLVKHAVSSVDTDPKEVERIEFSACLCLAVNTSSTVLPVLWGQRKDEKTQLEGGTWESCLAIASWMGDLTLVESLNGGTDPYSFFGRPSWAAAAQGHLDVLQFFLEQGALPYEPTFTHITDLELGETLIGAAAYMGHDNIVQLHLQPPYFSPGVREEEAKAIFVAAEGNQPRTLQTLLEHYRQTRPQPDFLAIIDAALLWSCRRGSPDATRVLLEYGAHPNETDKSPRSCLQHAAIAGDAATVKMLLDAGASIEASRYINKRTVPRLNETWRKKYRDALTEAKRRNYMAVVRVIEEKQREIAEAKAVEE</sequence>
<dbReference type="SUPFAM" id="SSF48403">
    <property type="entry name" value="Ankyrin repeat"/>
    <property type="match status" value="1"/>
</dbReference>
<dbReference type="EMBL" id="JAQQWE010000006">
    <property type="protein sequence ID" value="KAK7948490.1"/>
    <property type="molecule type" value="Genomic_DNA"/>
</dbReference>
<gene>
    <name evidence="3" type="ORF">PG986_009376</name>
</gene>
<dbReference type="GeneID" id="92078660"/>
<evidence type="ECO:0000313" key="4">
    <source>
        <dbReference type="Proteomes" id="UP001391051"/>
    </source>
</evidence>
<dbReference type="InterPro" id="IPR002110">
    <property type="entry name" value="Ankyrin_rpt"/>
</dbReference>
<dbReference type="PANTHER" id="PTHR24198:SF194">
    <property type="entry name" value="INVERSIN-A"/>
    <property type="match status" value="1"/>
</dbReference>
<keyword evidence="4" id="KW-1185">Reference proteome</keyword>
<keyword evidence="2" id="KW-0040">ANK repeat</keyword>
<evidence type="ECO:0000313" key="3">
    <source>
        <dbReference type="EMBL" id="KAK7948490.1"/>
    </source>
</evidence>
<accession>A0ABR1Q7T0</accession>
<dbReference type="SMART" id="SM00248">
    <property type="entry name" value="ANK"/>
    <property type="match status" value="3"/>
</dbReference>
<protein>
    <submittedName>
        <fullName evidence="3">Ankyrin repeat containing protein</fullName>
    </submittedName>
</protein>
<name>A0ABR1Q7T0_9PEZI</name>
<comment type="caution">
    <text evidence="3">The sequence shown here is derived from an EMBL/GenBank/DDBJ whole genome shotgun (WGS) entry which is preliminary data.</text>
</comment>
<reference evidence="3 4" key="1">
    <citation type="submission" date="2023-01" db="EMBL/GenBank/DDBJ databases">
        <title>Analysis of 21 Apiospora genomes using comparative genomics revels a genus with tremendous synthesis potential of carbohydrate active enzymes and secondary metabolites.</title>
        <authorList>
            <person name="Sorensen T."/>
        </authorList>
    </citation>
    <scope>NUCLEOTIDE SEQUENCE [LARGE SCALE GENOMIC DNA]</scope>
    <source>
        <strain evidence="3 4">CBS 24483</strain>
    </source>
</reference>
<evidence type="ECO:0000256" key="1">
    <source>
        <dbReference type="ARBA" id="ARBA00022737"/>
    </source>
</evidence>
<proteinExistence type="predicted"/>
<organism evidence="3 4">
    <name type="scientific">Apiospora aurea</name>
    <dbReference type="NCBI Taxonomy" id="335848"/>
    <lineage>
        <taxon>Eukaryota</taxon>
        <taxon>Fungi</taxon>
        <taxon>Dikarya</taxon>
        <taxon>Ascomycota</taxon>
        <taxon>Pezizomycotina</taxon>
        <taxon>Sordariomycetes</taxon>
        <taxon>Xylariomycetidae</taxon>
        <taxon>Amphisphaeriales</taxon>
        <taxon>Apiosporaceae</taxon>
        <taxon>Apiospora</taxon>
    </lineage>
</organism>
<dbReference type="Proteomes" id="UP001391051">
    <property type="component" value="Unassembled WGS sequence"/>
</dbReference>